<evidence type="ECO:0000256" key="9">
    <source>
        <dbReference type="RuleBase" id="RU367065"/>
    </source>
</evidence>
<comment type="caution">
    <text evidence="11">The sequence shown here is derived from an EMBL/GenBank/DDBJ whole genome shotgun (WGS) entry which is preliminary data.</text>
</comment>
<dbReference type="EMBL" id="SWFT01000051">
    <property type="protein sequence ID" value="KAA8904940.1"/>
    <property type="molecule type" value="Genomic_DNA"/>
</dbReference>
<evidence type="ECO:0000313" key="11">
    <source>
        <dbReference type="EMBL" id="KAA8904940.1"/>
    </source>
</evidence>
<keyword evidence="12" id="KW-1185">Reference proteome</keyword>
<dbReference type="GO" id="GO:0034455">
    <property type="term" value="C:t-UTP complex"/>
    <property type="evidence" value="ECO:0007669"/>
    <property type="project" value="TreeGrafter"/>
</dbReference>
<keyword evidence="5 9" id="KW-0698">rRNA processing</keyword>
<protein>
    <recommendedName>
        <fullName evidence="3 9">U3 small nucleolar RNA-associated protein 10</fullName>
    </recommendedName>
</protein>
<keyword evidence="6 9" id="KW-0539">Nucleus</keyword>
<evidence type="ECO:0000256" key="2">
    <source>
        <dbReference type="ARBA" id="ARBA00010559"/>
    </source>
</evidence>
<dbReference type="SUPFAM" id="SSF48371">
    <property type="entry name" value="ARM repeat"/>
    <property type="match status" value="2"/>
</dbReference>
<dbReference type="Proteomes" id="UP000449547">
    <property type="component" value="Unassembled WGS sequence"/>
</dbReference>
<dbReference type="Pfam" id="PF23243">
    <property type="entry name" value="HEAT_HEATR1"/>
    <property type="match status" value="1"/>
</dbReference>
<reference evidence="11 12" key="1">
    <citation type="submission" date="2019-07" db="EMBL/GenBank/DDBJ databases">
        <title>Genome assembly of two rare yeast pathogens: Diutina rugosa and Trichomonascus ciferrii.</title>
        <authorList>
            <person name="Mixao V."/>
            <person name="Saus E."/>
            <person name="Hansen A."/>
            <person name="Lass-Flor C."/>
            <person name="Gabaldon T."/>
        </authorList>
    </citation>
    <scope>NUCLEOTIDE SEQUENCE [LARGE SCALE GENOMIC DNA]</scope>
    <source>
        <strain evidence="11 12">CBS 613</strain>
    </source>
</reference>
<dbReference type="OrthoDB" id="31183at2759"/>
<evidence type="ECO:0000313" key="12">
    <source>
        <dbReference type="Proteomes" id="UP000449547"/>
    </source>
</evidence>
<evidence type="ECO:0000256" key="8">
    <source>
        <dbReference type="PROSITE-ProRule" id="PRU00103"/>
    </source>
</evidence>
<comment type="similarity">
    <text evidence="2 9">Belongs to the HEATR1/UTP10 family.</text>
</comment>
<gene>
    <name evidence="11" type="ORF">DIURU_001776</name>
</gene>
<organism evidence="11 12">
    <name type="scientific">Diutina rugosa</name>
    <name type="common">Yeast</name>
    <name type="synonym">Candida rugosa</name>
    <dbReference type="NCBI Taxonomy" id="5481"/>
    <lineage>
        <taxon>Eukaryota</taxon>
        <taxon>Fungi</taxon>
        <taxon>Dikarya</taxon>
        <taxon>Ascomycota</taxon>
        <taxon>Saccharomycotina</taxon>
        <taxon>Pichiomycetes</taxon>
        <taxon>Debaryomycetaceae</taxon>
        <taxon>Diutina</taxon>
    </lineage>
</organism>
<dbReference type="GO" id="GO:0030515">
    <property type="term" value="F:snoRNA binding"/>
    <property type="evidence" value="ECO:0007669"/>
    <property type="project" value="TreeGrafter"/>
</dbReference>
<dbReference type="VEuPathDB" id="FungiDB:DIURU_001776"/>
<sequence>MSSLSQQLKAISDKTASVALDRKTRSRIHSRSVIFAPKVAATQDYDYLYSVGREGFDELCDIDKRFVKFGSTIFSDQSIQTDRDVEDQTAVAHLKSTLSAFMELLGPYYQLNPAVKALEWLIRRFYVNIHEPEALLMSVLPHHNTSIFLKVLNVIPKTQMPELFSWLNGFKEPQLTNPSMQAVSRAFYTDYDLWRTYTRQIELQLANGTMYSAMLGFYVSVTIQVLASISKDPSTVADKYLTLVLTLVSKLLNSKETDHKLSAFSLVAIVSTIVPLSTDIISGITSSILAGYDSKLIKETYIILGQLWHYYSGDFSDFDDSVLSNLRDVDFELMERLLAQEYHMQRFLMFLFLSTGSLSSLKLIGLTSSDRFFQVAVQKAISSDEVAVAQYLFSADEAKFTSALESQNMTLEDAEMKLLTTLRSSKPEVEHSQQVVPSSDAMDEAVNISSVSFTSKTFFAPSATKELVSLMKLMIKFIASSESKATESIQQFSQTVFNTKYEVAISFLIAVGYSPVVPLQVRLGCFSVIAKLMPKQKGSLWYLLIPVLIAGSVDENDKVRHSILALLRKVCDYTISGKDSEDPVLVCEDQIYDNVSAEDKAILPPAEASSLAKRILPSINDMELDHYRVVSVLFDDLFVVSKLGVLYQTFILNQWSLPFVLPIKYLIWAIMGHQNTRSLNGSDDRGFFYETDVVNYDTNRGRYTEDANFFGIEFEDVETNVASMVGGKGPSDVTDEEVSWMLKSLSVTGLDSVVSKRVVSLFNHGVFDESQEKLIVSKLVGLAVDETSDVDAASVLQELILKAPVVVYALQSVNLELPDSEPTVAKRRRRSSSFAKSVLANGDAQSSATLHLRKLSVVLDTVVSGMKSHRIPTSATFLEPLFDILTDLDLLGHDGNLPILYPQELLVQSMLAVLQGSRKEIKDLGIRVDVIVNCLRNAESPQLQNRLLLVIAELAHIVPEMVLHSIMPIFTFMGAQTVRQDDEFSQSTLLHTISTVVPPLIESSPSSVSSEIEFLLTSFVATFHHIPHHRRVSLFVNLSHTLGVNIALPLMLFLVGQQQVKSSGSSFSTFANEYLQHFSAEEQLLGLNGVLELWNSIPNEQIASGSDEYLSLANRSAFGVAIASMNTENLVVLKTQLLQFFTELDTDDLKLRLNIAVAEGSSGQFSLDQVSAITSWCLTTIDTFTSVTPNKDILKYAYLLLTKVLDLLPLVQFVDSVIGSLEPSQIQGDEVAVSLATNYAHLLGKRFEQSTTKEDAQASASAHKLLPVLSKGFSSEMPVDLQQAYIDAFATIVQSVTISENKQLLDAMDLMTPNLINLGSAEVVIASCNAIGIIVTALGVGCIRFFPKIVPPAIRMAESIIESEDEESHTLVLTAILMLFSTMVKHIPKFMVSSLSPILAAIIRAHPIDGEIRKQMLHVVLSHIDPPDVLKSLCAIWPAVVKSKDATAFGLYLAIMDDTVQQAEKKQAIRNAGNFFKWVINAFEFGGLEDSVFPVNTVQRLENSVFSTVIQFIMKLNDKTFRPSFVKLVRWMVDGEDATPSLDLAYRYKIFLRFFVKLQDELRGIITSYFSYLVDPISQLLSQYAEGSIKNDTLHRIVLNALTSSFKFDNDDYWAQQGRFEAICQPLLDQIQNAEVDGSKHLVKAITSFVADVSSDDYNETLINGLIKYLSPDTSSGAKICTIRILKNVFQKMGDQWLSFLPTMIPYIAELLEDDDEKVELEVRQGLVKVIEKVLGEPLDRYLE</sequence>
<evidence type="ECO:0000256" key="3">
    <source>
        <dbReference type="ARBA" id="ARBA00015399"/>
    </source>
</evidence>
<evidence type="ECO:0000256" key="7">
    <source>
        <dbReference type="ARBA" id="ARBA00023274"/>
    </source>
</evidence>
<keyword evidence="7 9" id="KW-0687">Ribonucleoprotein</keyword>
<evidence type="ECO:0000256" key="1">
    <source>
        <dbReference type="ARBA" id="ARBA00004604"/>
    </source>
</evidence>
<comment type="function">
    <text evidence="9">Involved in nucleolar processing of pre-18S ribosomal RNA.</text>
</comment>
<dbReference type="PANTHER" id="PTHR13457:SF1">
    <property type="entry name" value="HEAT REPEAT-CONTAINING PROTEIN 1"/>
    <property type="match status" value="1"/>
</dbReference>
<evidence type="ECO:0000256" key="5">
    <source>
        <dbReference type="ARBA" id="ARBA00022552"/>
    </source>
</evidence>
<dbReference type="OMA" id="GEPFDRY"/>
<dbReference type="InterPro" id="IPR040191">
    <property type="entry name" value="UTP10"/>
</dbReference>
<dbReference type="GO" id="GO:0032040">
    <property type="term" value="C:small-subunit processome"/>
    <property type="evidence" value="ECO:0007669"/>
    <property type="project" value="TreeGrafter"/>
</dbReference>
<dbReference type="PROSITE" id="PS50077">
    <property type="entry name" value="HEAT_REPEAT"/>
    <property type="match status" value="1"/>
</dbReference>
<comment type="subunit">
    <text evidence="9">Component of the ribosomal small subunit (SSU) processome.</text>
</comment>
<comment type="subcellular location">
    <subcellularLocation>
        <location evidence="1 9">Nucleus</location>
        <location evidence="1 9">Nucleolus</location>
    </subcellularLocation>
</comment>
<dbReference type="InterPro" id="IPR056473">
    <property type="entry name" value="HEAT_Utp10/HEAT1"/>
</dbReference>
<dbReference type="PANTHER" id="PTHR13457">
    <property type="entry name" value="BAP28"/>
    <property type="match status" value="1"/>
</dbReference>
<dbReference type="InterPro" id="IPR011989">
    <property type="entry name" value="ARM-like"/>
</dbReference>
<dbReference type="Pfam" id="PF12397">
    <property type="entry name" value="U3snoRNP10"/>
    <property type="match status" value="1"/>
</dbReference>
<dbReference type="Pfam" id="PF08146">
    <property type="entry name" value="BP28CT"/>
    <property type="match status" value="1"/>
</dbReference>
<proteinExistence type="inferred from homology"/>
<accession>A0A642UZP6</accession>
<evidence type="ECO:0000256" key="6">
    <source>
        <dbReference type="ARBA" id="ARBA00023242"/>
    </source>
</evidence>
<dbReference type="SMART" id="SM01036">
    <property type="entry name" value="BP28CT"/>
    <property type="match status" value="1"/>
</dbReference>
<keyword evidence="4 9" id="KW-0690">Ribosome biogenesis</keyword>
<dbReference type="InterPro" id="IPR016024">
    <property type="entry name" value="ARM-type_fold"/>
</dbReference>
<evidence type="ECO:0000259" key="10">
    <source>
        <dbReference type="SMART" id="SM01036"/>
    </source>
</evidence>
<name>A0A642UZP6_DIURU</name>
<dbReference type="Gene3D" id="1.25.10.10">
    <property type="entry name" value="Leucine-rich Repeat Variant"/>
    <property type="match status" value="2"/>
</dbReference>
<dbReference type="GO" id="GO:0045943">
    <property type="term" value="P:positive regulation of transcription by RNA polymerase I"/>
    <property type="evidence" value="ECO:0007669"/>
    <property type="project" value="TreeGrafter"/>
</dbReference>
<feature type="repeat" description="HEAT" evidence="8">
    <location>
        <begin position="1704"/>
        <end position="1742"/>
    </location>
</feature>
<dbReference type="GO" id="GO:0030686">
    <property type="term" value="C:90S preribosome"/>
    <property type="evidence" value="ECO:0007669"/>
    <property type="project" value="TreeGrafter"/>
</dbReference>
<dbReference type="InterPro" id="IPR021133">
    <property type="entry name" value="HEAT_type_2"/>
</dbReference>
<dbReference type="RefSeq" id="XP_034013455.1">
    <property type="nucleotide sequence ID" value="XM_034154356.1"/>
</dbReference>
<feature type="domain" description="BP28 C-terminal" evidence="10">
    <location>
        <begin position="1465"/>
        <end position="1613"/>
    </location>
</feature>
<dbReference type="InterPro" id="IPR012954">
    <property type="entry name" value="BP28_C_dom"/>
</dbReference>
<dbReference type="GO" id="GO:0000462">
    <property type="term" value="P:maturation of SSU-rRNA from tricistronic rRNA transcript (SSU-rRNA, 5.8S rRNA, LSU-rRNA)"/>
    <property type="evidence" value="ECO:0007669"/>
    <property type="project" value="TreeGrafter"/>
</dbReference>
<evidence type="ECO:0000256" key="4">
    <source>
        <dbReference type="ARBA" id="ARBA00022517"/>
    </source>
</evidence>
<dbReference type="GeneID" id="54780429"/>
<dbReference type="InterPro" id="IPR022125">
    <property type="entry name" value="U3snoRNP10_N"/>
</dbReference>